<keyword evidence="1" id="KW-1133">Transmembrane helix</keyword>
<dbReference type="RefSeq" id="WP_179844087.1">
    <property type="nucleotide sequence ID" value="NZ_JACCBA010000001.1"/>
</dbReference>
<gene>
    <name evidence="2" type="ORF">BJY14_002895</name>
</gene>
<evidence type="ECO:0000256" key="1">
    <source>
        <dbReference type="SAM" id="Phobius"/>
    </source>
</evidence>
<keyword evidence="1" id="KW-0472">Membrane</keyword>
<dbReference type="EMBL" id="JACCBA010000001">
    <property type="protein sequence ID" value="NYD46912.1"/>
    <property type="molecule type" value="Genomic_DNA"/>
</dbReference>
<feature type="transmembrane region" description="Helical" evidence="1">
    <location>
        <begin position="190"/>
        <end position="209"/>
    </location>
</feature>
<feature type="transmembrane region" description="Helical" evidence="1">
    <location>
        <begin position="280"/>
        <end position="299"/>
    </location>
</feature>
<feature type="transmembrane region" description="Helical" evidence="1">
    <location>
        <begin position="25"/>
        <end position="46"/>
    </location>
</feature>
<organism evidence="2 3">
    <name type="scientific">Actinomadura luteofluorescens</name>
    <dbReference type="NCBI Taxonomy" id="46163"/>
    <lineage>
        <taxon>Bacteria</taxon>
        <taxon>Bacillati</taxon>
        <taxon>Actinomycetota</taxon>
        <taxon>Actinomycetes</taxon>
        <taxon>Streptosporangiales</taxon>
        <taxon>Thermomonosporaceae</taxon>
        <taxon>Actinomadura</taxon>
    </lineage>
</organism>
<protein>
    <submittedName>
        <fullName evidence="2">Threonine/homoserine efflux transporter RhtA</fullName>
    </submittedName>
</protein>
<feature type="transmembrane region" description="Helical" evidence="1">
    <location>
        <begin position="155"/>
        <end position="175"/>
    </location>
</feature>
<keyword evidence="3" id="KW-1185">Reference proteome</keyword>
<accession>A0A7Y9JF89</accession>
<comment type="caution">
    <text evidence="2">The sequence shown here is derived from an EMBL/GenBank/DDBJ whole genome shotgun (WGS) entry which is preliminary data.</text>
</comment>
<feature type="transmembrane region" description="Helical" evidence="1">
    <location>
        <begin position="221"/>
        <end position="243"/>
    </location>
</feature>
<evidence type="ECO:0000313" key="3">
    <source>
        <dbReference type="Proteomes" id="UP000529783"/>
    </source>
</evidence>
<keyword evidence="1" id="KW-0812">Transmembrane</keyword>
<name>A0A7Y9JF89_9ACTN</name>
<proteinExistence type="predicted"/>
<feature type="transmembrane region" description="Helical" evidence="1">
    <location>
        <begin position="111"/>
        <end position="129"/>
    </location>
</feature>
<reference evidence="2 3" key="1">
    <citation type="submission" date="2020-07" db="EMBL/GenBank/DDBJ databases">
        <title>Sequencing the genomes of 1000 actinobacteria strains.</title>
        <authorList>
            <person name="Klenk H.-P."/>
        </authorList>
    </citation>
    <scope>NUCLEOTIDE SEQUENCE [LARGE SCALE GENOMIC DNA]</scope>
    <source>
        <strain evidence="2 3">DSM 40398</strain>
    </source>
</reference>
<dbReference type="AlphaFoldDB" id="A0A7Y9JF89"/>
<sequence>MAVFANAAGALNGYFLVAVGVTEHVGPVTTALVVTLSGTSVIWYFYRPSLRSRWPVWKQALLLGTALGTNSMTFQCVLRWVRLEVMESLGFVFSAAFMLGGKVVQDVRRKTYSTILWPVLAGLGIWALTRDTSGGAGGGLFTAAVPRFRVLDLQIPGWVPGVGVVTATAATYAFAQKRLETLDKSIKGKVDTLSGFPVFAILLVGAWTMEGGWEGMTAGRWPYLLICVASGMFGGLFGAVVLIRAYEQGLLASTNAMLLPLRTLFGTALGMLVARTAPGPLGLAAIGMIIVASCGAARIQSRKPGSD</sequence>
<feature type="transmembrane region" description="Helical" evidence="1">
    <location>
        <begin position="255"/>
        <end position="274"/>
    </location>
</feature>
<dbReference type="Proteomes" id="UP000529783">
    <property type="component" value="Unassembled WGS sequence"/>
</dbReference>
<evidence type="ECO:0000313" key="2">
    <source>
        <dbReference type="EMBL" id="NYD46912.1"/>
    </source>
</evidence>